<sequence>MSRPTTQELSRIKTRLLILSDTHGLGFPEDMQSRPSADVAIHCGDLTEHSKLDGFQETFKMMRDIDAPLKLVIAGNHDFSLDIPVFKQKITEAEFISRESLTENVQKEFGKYGAAGKILHQVKDDGIIFLGEGSHTFQLQNGSTLKVYASPYTPSAGGEWGFQYRDGHNFDIEKGTDIVITHGPPHGIMDMSNKKRIGCPDLFAAVAKAQPKVHCFGHVHSGWGAKLATWRPHISDKPSHFSDIDNGKSKVLESVASLQGSSFESAEDKKARQQKLQRYQSQGSCNTSHCRDDEDPIQPGQTLFVNAAIKSDDGLSQLPWLVDIDLEPHATKKINPCCYAMYGIEKENKRKRNTDPPETEQGGERQKRVHMIKIHDP</sequence>
<evidence type="ECO:0000256" key="1">
    <source>
        <dbReference type="SAM" id="MobiDB-lite"/>
    </source>
</evidence>
<comment type="caution">
    <text evidence="3">The sequence shown here is derived from an EMBL/GenBank/DDBJ whole genome shotgun (WGS) entry which is preliminary data.</text>
</comment>
<evidence type="ECO:0000259" key="2">
    <source>
        <dbReference type="Pfam" id="PF00149"/>
    </source>
</evidence>
<dbReference type="Proteomes" id="UP000717696">
    <property type="component" value="Unassembled WGS sequence"/>
</dbReference>
<dbReference type="SUPFAM" id="SSF56300">
    <property type="entry name" value="Metallo-dependent phosphatases"/>
    <property type="match status" value="1"/>
</dbReference>
<keyword evidence="4" id="KW-1185">Reference proteome</keyword>
<dbReference type="Gene3D" id="3.60.21.10">
    <property type="match status" value="1"/>
</dbReference>
<dbReference type="PANTHER" id="PTHR12905">
    <property type="entry name" value="METALLOPHOSPHOESTERASE"/>
    <property type="match status" value="1"/>
</dbReference>
<feature type="domain" description="Calcineurin-like phosphoesterase" evidence="2">
    <location>
        <begin position="15"/>
        <end position="221"/>
    </location>
</feature>
<dbReference type="Pfam" id="PF00149">
    <property type="entry name" value="Metallophos"/>
    <property type="match status" value="1"/>
</dbReference>
<dbReference type="OrthoDB" id="630188at2759"/>
<dbReference type="InterPro" id="IPR051693">
    <property type="entry name" value="UPF0046_metallophosphoest"/>
</dbReference>
<reference evidence="3" key="1">
    <citation type="journal article" date="2021" name="Nat. Commun.">
        <title>Genetic determinants of endophytism in the Arabidopsis root mycobiome.</title>
        <authorList>
            <person name="Mesny F."/>
            <person name="Miyauchi S."/>
            <person name="Thiergart T."/>
            <person name="Pickel B."/>
            <person name="Atanasova L."/>
            <person name="Karlsson M."/>
            <person name="Huettel B."/>
            <person name="Barry K.W."/>
            <person name="Haridas S."/>
            <person name="Chen C."/>
            <person name="Bauer D."/>
            <person name="Andreopoulos W."/>
            <person name="Pangilinan J."/>
            <person name="LaButti K."/>
            <person name="Riley R."/>
            <person name="Lipzen A."/>
            <person name="Clum A."/>
            <person name="Drula E."/>
            <person name="Henrissat B."/>
            <person name="Kohler A."/>
            <person name="Grigoriev I.V."/>
            <person name="Martin F.M."/>
            <person name="Hacquard S."/>
        </authorList>
    </citation>
    <scope>NUCLEOTIDE SEQUENCE</scope>
    <source>
        <strain evidence="3">MPI-CAGE-AT-0021</strain>
    </source>
</reference>
<dbReference type="GO" id="GO:0016787">
    <property type="term" value="F:hydrolase activity"/>
    <property type="evidence" value="ECO:0007669"/>
    <property type="project" value="InterPro"/>
</dbReference>
<organism evidence="3 4">
    <name type="scientific">Dactylonectria estremocensis</name>
    <dbReference type="NCBI Taxonomy" id="1079267"/>
    <lineage>
        <taxon>Eukaryota</taxon>
        <taxon>Fungi</taxon>
        <taxon>Dikarya</taxon>
        <taxon>Ascomycota</taxon>
        <taxon>Pezizomycotina</taxon>
        <taxon>Sordariomycetes</taxon>
        <taxon>Hypocreomycetidae</taxon>
        <taxon>Hypocreales</taxon>
        <taxon>Nectriaceae</taxon>
        <taxon>Dactylonectria</taxon>
    </lineage>
</organism>
<evidence type="ECO:0000313" key="3">
    <source>
        <dbReference type="EMBL" id="KAH7157948.1"/>
    </source>
</evidence>
<dbReference type="PANTHER" id="PTHR12905:SF0">
    <property type="entry name" value="CALCINEURIN-LIKE PHOSPHOESTERASE DOMAIN-CONTAINING PROTEIN"/>
    <property type="match status" value="1"/>
</dbReference>
<protein>
    <submittedName>
        <fullName evidence="3">Metallo-dependent phosphatase-like protein</fullName>
    </submittedName>
</protein>
<feature type="compositionally biased region" description="Basic residues" evidence="1">
    <location>
        <begin position="367"/>
        <end position="377"/>
    </location>
</feature>
<evidence type="ECO:0000313" key="4">
    <source>
        <dbReference type="Proteomes" id="UP000717696"/>
    </source>
</evidence>
<dbReference type="CDD" id="cd07379">
    <property type="entry name" value="MPP_239FB"/>
    <property type="match status" value="1"/>
</dbReference>
<gene>
    <name evidence="3" type="ORF">B0J13DRAFT_650728</name>
</gene>
<dbReference type="AlphaFoldDB" id="A0A9P9FDF3"/>
<dbReference type="EMBL" id="JAGMUU010000003">
    <property type="protein sequence ID" value="KAH7157948.1"/>
    <property type="molecule type" value="Genomic_DNA"/>
</dbReference>
<proteinExistence type="predicted"/>
<name>A0A9P9FDF3_9HYPO</name>
<dbReference type="InterPro" id="IPR029052">
    <property type="entry name" value="Metallo-depent_PP-like"/>
</dbReference>
<dbReference type="InterPro" id="IPR004843">
    <property type="entry name" value="Calcineurin-like_PHP"/>
</dbReference>
<accession>A0A9P9FDF3</accession>
<feature type="region of interest" description="Disordered" evidence="1">
    <location>
        <begin position="345"/>
        <end position="377"/>
    </location>
</feature>